<dbReference type="InterPro" id="IPR008183">
    <property type="entry name" value="Aldose_1/G6P_1-epimerase"/>
</dbReference>
<dbReference type="CDD" id="cd09022">
    <property type="entry name" value="Aldose_epim_Ec_YihR"/>
    <property type="match status" value="1"/>
</dbReference>
<dbReference type="Gene3D" id="2.70.98.10">
    <property type="match status" value="1"/>
</dbReference>
<dbReference type="EMBL" id="JAAGWF010000025">
    <property type="protein sequence ID" value="NEK60144.1"/>
    <property type="molecule type" value="Genomic_DNA"/>
</dbReference>
<dbReference type="Proteomes" id="UP000470246">
    <property type="component" value="Unassembled WGS sequence"/>
</dbReference>
<dbReference type="SUPFAM" id="SSF74650">
    <property type="entry name" value="Galactose mutarotase-like"/>
    <property type="match status" value="1"/>
</dbReference>
<sequence>MSGAWPATEPGEVELSAGEARLAVDLRGGGPRALTVGSRQVLDGYPAGTVPAGRRGGVLLPWPNRLRDGRWSWHGRDLQLDVASPDSPTANHGLVSWLRWSVLDGTDAAATVGAVVEPRPGYPFRLAAAVDYALRPDRLSVTVRVRNAGGSPAPFGAGMHPYLAVGAREDGGIGEAELDLPARTELDVDGGLPTGQRRPFDGAVGRIGDRALDVPLTDLDRDPDGWARVRLRGPAGALELAVDRSWPWLQAYSGDTLPTGQRRRSLAVEPMTCPPNALADGADLVVLEPGADWAGTWTLSWEA</sequence>
<protein>
    <submittedName>
        <fullName evidence="1">Aldose 1-epimerase family protein</fullName>
    </submittedName>
</protein>
<evidence type="ECO:0000313" key="1">
    <source>
        <dbReference type="EMBL" id="NEK60144.1"/>
    </source>
</evidence>
<name>A0A7K3W7F3_9ACTN</name>
<dbReference type="RefSeq" id="WP_163483584.1">
    <property type="nucleotide sequence ID" value="NZ_JAAGWF010000025.1"/>
</dbReference>
<reference evidence="1 2" key="1">
    <citation type="submission" date="2020-02" db="EMBL/GenBank/DDBJ databases">
        <title>Geodermatophilus sabuli CPCC 205279 I12A-02694.</title>
        <authorList>
            <person name="Jiang Z."/>
        </authorList>
    </citation>
    <scope>NUCLEOTIDE SEQUENCE [LARGE SCALE GENOMIC DNA]</scope>
    <source>
        <strain evidence="1 2">I12A-02694</strain>
    </source>
</reference>
<keyword evidence="2" id="KW-1185">Reference proteome</keyword>
<dbReference type="GO" id="GO:0030246">
    <property type="term" value="F:carbohydrate binding"/>
    <property type="evidence" value="ECO:0007669"/>
    <property type="project" value="InterPro"/>
</dbReference>
<dbReference type="Pfam" id="PF01263">
    <property type="entry name" value="Aldose_epim"/>
    <property type="match status" value="1"/>
</dbReference>
<proteinExistence type="predicted"/>
<organism evidence="1 2">
    <name type="scientific">Geodermatophilus sabuli</name>
    <dbReference type="NCBI Taxonomy" id="1564158"/>
    <lineage>
        <taxon>Bacteria</taxon>
        <taxon>Bacillati</taxon>
        <taxon>Actinomycetota</taxon>
        <taxon>Actinomycetes</taxon>
        <taxon>Geodermatophilales</taxon>
        <taxon>Geodermatophilaceae</taxon>
        <taxon>Geodermatophilus</taxon>
    </lineage>
</organism>
<dbReference type="GO" id="GO:0005975">
    <property type="term" value="P:carbohydrate metabolic process"/>
    <property type="evidence" value="ECO:0007669"/>
    <property type="project" value="InterPro"/>
</dbReference>
<dbReference type="InterPro" id="IPR014718">
    <property type="entry name" value="GH-type_carb-bd"/>
</dbReference>
<dbReference type="GO" id="GO:0016853">
    <property type="term" value="F:isomerase activity"/>
    <property type="evidence" value="ECO:0007669"/>
    <property type="project" value="InterPro"/>
</dbReference>
<dbReference type="InterPro" id="IPR011013">
    <property type="entry name" value="Gal_mutarotase_sf_dom"/>
</dbReference>
<gene>
    <name evidence="1" type="ORF">GCU56_19995</name>
</gene>
<accession>A0A7K3W7F3</accession>
<comment type="caution">
    <text evidence="1">The sequence shown here is derived from an EMBL/GenBank/DDBJ whole genome shotgun (WGS) entry which is preliminary data.</text>
</comment>
<dbReference type="InterPro" id="IPR037480">
    <property type="entry name" value="YihR-like"/>
</dbReference>
<evidence type="ECO:0000313" key="2">
    <source>
        <dbReference type="Proteomes" id="UP000470246"/>
    </source>
</evidence>
<dbReference type="AlphaFoldDB" id="A0A7K3W7F3"/>